<protein>
    <submittedName>
        <fullName evidence="1">Uncharacterized protein</fullName>
    </submittedName>
</protein>
<sequence>MIEAKSEAAIGQAASFVLVMTSDEGYEWQTSFSIPVGQINHRAPTGPDGYGYYAYDNSDTDYPLAAPIYDWVTCSPTYGGAGTPLLLTDNTLVTVDLPFTFVYYGQSYDQMVVSDNGWVSFDTAHYHDFYNWAMPNPYGNAAQISPFWDNLDPDREIDESTAADGIFFFHDAVNHRVLVEWSRLPNVRTEHDDLQTFQLVLYDPAHPDSSLVTPTGDGIVEVQYRQIVNDDYARMFATVGIEDDSEAIGLQYTYANLYAEGAAPLSAGLVIR</sequence>
<evidence type="ECO:0000313" key="1">
    <source>
        <dbReference type="EMBL" id="GAG05348.1"/>
    </source>
</evidence>
<name>X0UYG7_9ZZZZ</name>
<reference evidence="1" key="1">
    <citation type="journal article" date="2014" name="Front. Microbiol.">
        <title>High frequency of phylogenetically diverse reductive dehalogenase-homologous genes in deep subseafloor sedimentary metagenomes.</title>
        <authorList>
            <person name="Kawai M."/>
            <person name="Futagami T."/>
            <person name="Toyoda A."/>
            <person name="Takaki Y."/>
            <person name="Nishi S."/>
            <person name="Hori S."/>
            <person name="Arai W."/>
            <person name="Tsubouchi T."/>
            <person name="Morono Y."/>
            <person name="Uchiyama I."/>
            <person name="Ito T."/>
            <person name="Fujiyama A."/>
            <person name="Inagaki F."/>
            <person name="Takami H."/>
        </authorList>
    </citation>
    <scope>NUCLEOTIDE SEQUENCE</scope>
    <source>
        <strain evidence="1">Expedition CK06-06</strain>
    </source>
</reference>
<dbReference type="EMBL" id="BARS01021589">
    <property type="protein sequence ID" value="GAG05348.1"/>
    <property type="molecule type" value="Genomic_DNA"/>
</dbReference>
<gene>
    <name evidence="1" type="ORF">S01H1_34651</name>
</gene>
<dbReference type="AlphaFoldDB" id="X0UYG7"/>
<comment type="caution">
    <text evidence="1">The sequence shown here is derived from an EMBL/GenBank/DDBJ whole genome shotgun (WGS) entry which is preliminary data.</text>
</comment>
<accession>X0UYG7</accession>
<feature type="non-terminal residue" evidence="1">
    <location>
        <position position="272"/>
    </location>
</feature>
<organism evidence="1">
    <name type="scientific">marine sediment metagenome</name>
    <dbReference type="NCBI Taxonomy" id="412755"/>
    <lineage>
        <taxon>unclassified sequences</taxon>
        <taxon>metagenomes</taxon>
        <taxon>ecological metagenomes</taxon>
    </lineage>
</organism>
<proteinExistence type="predicted"/>